<dbReference type="InterPro" id="IPR050162">
    <property type="entry name" value="MsrA_MetSO_reductase"/>
</dbReference>
<comment type="caution">
    <text evidence="6">The sequence shown here is derived from an EMBL/GenBank/DDBJ whole genome shotgun (WGS) entry which is preliminary data.</text>
</comment>
<dbReference type="InterPro" id="IPR036509">
    <property type="entry name" value="Met_Sox_Rdtase_MsrA_sf"/>
</dbReference>
<dbReference type="SUPFAM" id="SSF55068">
    <property type="entry name" value="Peptide methionine sulfoxide reductase"/>
    <property type="match status" value="1"/>
</dbReference>
<evidence type="ECO:0000256" key="1">
    <source>
        <dbReference type="ARBA" id="ARBA00023002"/>
    </source>
</evidence>
<evidence type="ECO:0000256" key="2">
    <source>
        <dbReference type="ARBA" id="ARBA00047806"/>
    </source>
</evidence>
<evidence type="ECO:0000259" key="5">
    <source>
        <dbReference type="Pfam" id="PF01625"/>
    </source>
</evidence>
<dbReference type="GO" id="GO:0005737">
    <property type="term" value="C:cytoplasm"/>
    <property type="evidence" value="ECO:0007669"/>
    <property type="project" value="TreeGrafter"/>
</dbReference>
<dbReference type="GO" id="GO:0008113">
    <property type="term" value="F:peptide-methionine (S)-S-oxide reductase activity"/>
    <property type="evidence" value="ECO:0007669"/>
    <property type="project" value="UniProtKB-UniRule"/>
</dbReference>
<dbReference type="PANTHER" id="PTHR42799:SF2">
    <property type="entry name" value="MITOCHONDRIAL PEPTIDE METHIONINE SULFOXIDE REDUCTASE"/>
    <property type="match status" value="1"/>
</dbReference>
<reference evidence="6 7" key="1">
    <citation type="submission" date="2018-06" db="EMBL/GenBank/DDBJ databases">
        <authorList>
            <consortium name="Pathogen Informatics"/>
            <person name="Doyle S."/>
        </authorList>
    </citation>
    <scope>NUCLEOTIDE SEQUENCE [LARGE SCALE GENOMIC DNA]</scope>
    <source>
        <strain evidence="6 7">NCTC7915</strain>
    </source>
</reference>
<dbReference type="AlphaFoldDB" id="A0AA46H0T0"/>
<organism evidence="6 7">
    <name type="scientific">Dermatophilus congolensis</name>
    <dbReference type="NCBI Taxonomy" id="1863"/>
    <lineage>
        <taxon>Bacteria</taxon>
        <taxon>Bacillati</taxon>
        <taxon>Actinomycetota</taxon>
        <taxon>Actinomycetes</taxon>
        <taxon>Micrococcales</taxon>
        <taxon>Dermatophilaceae</taxon>
        <taxon>Dermatophilus</taxon>
    </lineage>
</organism>
<comment type="catalytic activity">
    <reaction evidence="2 4">
        <text>L-methionyl-[protein] + [thioredoxin]-disulfide + H2O = L-methionyl-(S)-S-oxide-[protein] + [thioredoxin]-dithiol</text>
        <dbReference type="Rhea" id="RHEA:14217"/>
        <dbReference type="Rhea" id="RHEA-COMP:10698"/>
        <dbReference type="Rhea" id="RHEA-COMP:10700"/>
        <dbReference type="Rhea" id="RHEA-COMP:12313"/>
        <dbReference type="Rhea" id="RHEA-COMP:12315"/>
        <dbReference type="ChEBI" id="CHEBI:15377"/>
        <dbReference type="ChEBI" id="CHEBI:16044"/>
        <dbReference type="ChEBI" id="CHEBI:29950"/>
        <dbReference type="ChEBI" id="CHEBI:44120"/>
        <dbReference type="ChEBI" id="CHEBI:50058"/>
        <dbReference type="EC" id="1.8.4.11"/>
    </reaction>
</comment>
<dbReference type="InterPro" id="IPR002569">
    <property type="entry name" value="Met_Sox_Rdtase_MsrA_dom"/>
</dbReference>
<evidence type="ECO:0000313" key="6">
    <source>
        <dbReference type="EMBL" id="STD11108.1"/>
    </source>
</evidence>
<accession>A0AA46H0T0</accession>
<feature type="domain" description="Peptide methionine sulphoxide reductase MsrA" evidence="5">
    <location>
        <begin position="206"/>
        <end position="230"/>
    </location>
</feature>
<dbReference type="RefSeq" id="WP_115031004.1">
    <property type="nucleotide sequence ID" value="NZ_UFYA01000001.1"/>
</dbReference>
<gene>
    <name evidence="4 6" type="primary">msrA</name>
    <name evidence="6" type="ORF">NCTC7915_01515</name>
</gene>
<sequence length="242" mass="26618">MFESFFARPVTVVSAEHALPGRTSPLPDIPEHNVVTGTSMHAFPAGAEVIYLAMGCFWGVERIFWKLPGVITTAVGYAGGYTPNPTYEETCTGRTGHTETVLVAYDPTATTPIELLTVFWENHNPTTANRQGNDVGTQYRSAIYWTTEEQRNAALRTRAAFQHELDRADAGLATTEIRPFASANNGNAPAPIDDPHDYPDTGFDGPAGPFYYAEEYHQQYLHKNPAGYCNHGPNGFTCRVED</sequence>
<comment type="function">
    <text evidence="4">Has an important function as a repair enzyme for proteins that have been inactivated by oxidation. Catalyzes the reversible oxidation-reduction of methionine sulfoxide in proteins to methionine.</text>
</comment>
<evidence type="ECO:0000256" key="4">
    <source>
        <dbReference type="HAMAP-Rule" id="MF_01401"/>
    </source>
</evidence>
<dbReference type="PANTHER" id="PTHR42799">
    <property type="entry name" value="MITOCHONDRIAL PEPTIDE METHIONINE SULFOXIDE REDUCTASE"/>
    <property type="match status" value="1"/>
</dbReference>
<evidence type="ECO:0000256" key="3">
    <source>
        <dbReference type="ARBA" id="ARBA00048782"/>
    </source>
</evidence>
<dbReference type="Proteomes" id="UP000254118">
    <property type="component" value="Unassembled WGS sequence"/>
</dbReference>
<dbReference type="Gene3D" id="3.30.1060.10">
    <property type="entry name" value="Peptide methionine sulphoxide reductase MsrA"/>
    <property type="match status" value="1"/>
</dbReference>
<feature type="active site" evidence="4">
    <location>
        <position position="56"/>
    </location>
</feature>
<dbReference type="NCBIfam" id="TIGR00401">
    <property type="entry name" value="msrA"/>
    <property type="match status" value="1"/>
</dbReference>
<dbReference type="HAMAP" id="MF_01401">
    <property type="entry name" value="MsrA"/>
    <property type="match status" value="1"/>
</dbReference>
<dbReference type="GO" id="GO:0034599">
    <property type="term" value="P:cellular response to oxidative stress"/>
    <property type="evidence" value="ECO:0007669"/>
    <property type="project" value="TreeGrafter"/>
</dbReference>
<comment type="similarity">
    <text evidence="4">Belongs to the MsrA Met sulfoxide reductase family.</text>
</comment>
<evidence type="ECO:0000313" key="7">
    <source>
        <dbReference type="Proteomes" id="UP000254118"/>
    </source>
</evidence>
<protein>
    <recommendedName>
        <fullName evidence="4">Peptide methionine sulfoxide reductase MsrA</fullName>
        <shortName evidence="4">Protein-methionine-S-oxide reductase</shortName>
        <ecNumber evidence="4">1.8.4.11</ecNumber>
    </recommendedName>
    <alternativeName>
        <fullName evidence="4">Peptide-methionine (S)-S-oxide reductase</fullName>
        <shortName evidence="4">Peptide Met(O) reductase</shortName>
    </alternativeName>
</protein>
<comment type="catalytic activity">
    <reaction evidence="3 4">
        <text>[thioredoxin]-disulfide + L-methionine + H2O = L-methionine (S)-S-oxide + [thioredoxin]-dithiol</text>
        <dbReference type="Rhea" id="RHEA:19993"/>
        <dbReference type="Rhea" id="RHEA-COMP:10698"/>
        <dbReference type="Rhea" id="RHEA-COMP:10700"/>
        <dbReference type="ChEBI" id="CHEBI:15377"/>
        <dbReference type="ChEBI" id="CHEBI:29950"/>
        <dbReference type="ChEBI" id="CHEBI:50058"/>
        <dbReference type="ChEBI" id="CHEBI:57844"/>
        <dbReference type="ChEBI" id="CHEBI:58772"/>
        <dbReference type="EC" id="1.8.4.11"/>
    </reaction>
</comment>
<dbReference type="EC" id="1.8.4.11" evidence="4"/>
<proteinExistence type="inferred from homology"/>
<keyword evidence="1 4" id="KW-0560">Oxidoreductase</keyword>
<dbReference type="Pfam" id="PF01625">
    <property type="entry name" value="PMSR"/>
    <property type="match status" value="2"/>
</dbReference>
<feature type="domain" description="Peptide methionine sulphoxide reductase MsrA" evidence="5">
    <location>
        <begin position="50"/>
        <end position="180"/>
    </location>
</feature>
<name>A0AA46H0T0_9MICO</name>
<dbReference type="EMBL" id="UFYA01000001">
    <property type="protein sequence ID" value="STD11108.1"/>
    <property type="molecule type" value="Genomic_DNA"/>
</dbReference>